<feature type="transmembrane region" description="Helical" evidence="1">
    <location>
        <begin position="12"/>
        <end position="30"/>
    </location>
</feature>
<keyword evidence="1" id="KW-1133">Transmembrane helix</keyword>
<gene>
    <name evidence="2" type="ORF">LZ3411_0598</name>
</gene>
<dbReference type="RefSeq" id="WP_087741637.1">
    <property type="nucleotide sequence ID" value="NZ_LT854705.1"/>
</dbReference>
<sequence length="302" mass="32580">MQLSQHHRSQSYYLVGFALVLLMVASATWLHDSEIILPEVGALTAGTWIYQNPGWIHQPFKIFLAPSGTALIGFLANQLAWPYAAKVFVGVLVMLGWLRVVHSTLAPSFATGLLPLIVNATHWSFMLAICVLTGCLMVGTYLQRQYPTTAAPRATTLTQMGWFAGLVAVWVGTVAVVGLPQMAAVPPVLVVFFEVLQRPTYTGTMAVRHWLALVGAASLGVGVHLLVASWLLSTVITLPLVYGLLAGLRLKLPAAYAFPLLALVLPVEMFRLLPVTAALAASFFLGAVVILKRQPVTAVEND</sequence>
<evidence type="ECO:0000313" key="3">
    <source>
        <dbReference type="Proteomes" id="UP000195412"/>
    </source>
</evidence>
<reference evidence="3" key="1">
    <citation type="submission" date="2017-05" db="EMBL/GenBank/DDBJ databases">
        <authorList>
            <person name="Papadimitriou K."/>
        </authorList>
    </citation>
    <scope>NUCLEOTIDE SEQUENCE [LARGE SCALE GENOMIC DNA]</scope>
    <source>
        <strain evidence="3">ACA-DC 3411</strain>
    </source>
</reference>
<feature type="transmembrane region" description="Helical" evidence="1">
    <location>
        <begin position="240"/>
        <end position="265"/>
    </location>
</feature>
<accession>A0A1Y6JUN9</accession>
<feature type="transmembrane region" description="Helical" evidence="1">
    <location>
        <begin position="60"/>
        <end position="76"/>
    </location>
</feature>
<feature type="transmembrane region" description="Helical" evidence="1">
    <location>
        <begin position="122"/>
        <end position="142"/>
    </location>
</feature>
<dbReference type="KEGG" id="lzy:LZ3411_0598"/>
<evidence type="ECO:0000256" key="1">
    <source>
        <dbReference type="SAM" id="Phobius"/>
    </source>
</evidence>
<feature type="transmembrane region" description="Helical" evidence="1">
    <location>
        <begin position="163"/>
        <end position="190"/>
    </location>
</feature>
<dbReference type="Proteomes" id="UP000195412">
    <property type="component" value="Chromosome I"/>
</dbReference>
<protein>
    <submittedName>
        <fullName evidence="2">Putative membrane protein</fullName>
    </submittedName>
</protein>
<keyword evidence="1" id="KW-0472">Membrane</keyword>
<dbReference type="AlphaFoldDB" id="A0A1Y6JUN9"/>
<evidence type="ECO:0000313" key="2">
    <source>
        <dbReference type="EMBL" id="SMS13648.1"/>
    </source>
</evidence>
<keyword evidence="1" id="KW-0812">Transmembrane</keyword>
<name>A0A1Y6JUN9_9LACO</name>
<organism evidence="2 3">
    <name type="scientific">Levilactobacillus zymae</name>
    <dbReference type="NCBI Taxonomy" id="267363"/>
    <lineage>
        <taxon>Bacteria</taxon>
        <taxon>Bacillati</taxon>
        <taxon>Bacillota</taxon>
        <taxon>Bacilli</taxon>
        <taxon>Lactobacillales</taxon>
        <taxon>Lactobacillaceae</taxon>
        <taxon>Levilactobacillus</taxon>
    </lineage>
</organism>
<proteinExistence type="predicted"/>
<feature type="transmembrane region" description="Helical" evidence="1">
    <location>
        <begin position="271"/>
        <end position="291"/>
    </location>
</feature>
<dbReference type="EMBL" id="LT854705">
    <property type="protein sequence ID" value="SMS13648.1"/>
    <property type="molecule type" value="Genomic_DNA"/>
</dbReference>
<feature type="transmembrane region" description="Helical" evidence="1">
    <location>
        <begin position="83"/>
        <end position="102"/>
    </location>
</feature>
<feature type="transmembrane region" description="Helical" evidence="1">
    <location>
        <begin position="210"/>
        <end position="233"/>
    </location>
</feature>